<dbReference type="OrthoDB" id="692598at2759"/>
<feature type="domain" description="KIB1-4 beta-propeller" evidence="1">
    <location>
        <begin position="45"/>
        <end position="265"/>
    </location>
</feature>
<comment type="caution">
    <text evidence="2">The sequence shown here is derived from an EMBL/GenBank/DDBJ whole genome shotgun (WGS) entry which is preliminary data.</text>
</comment>
<feature type="non-terminal residue" evidence="2">
    <location>
        <position position="1"/>
    </location>
</feature>
<dbReference type="AlphaFoldDB" id="A0A5J9UMN7"/>
<proteinExistence type="predicted"/>
<evidence type="ECO:0000259" key="1">
    <source>
        <dbReference type="Pfam" id="PF03478"/>
    </source>
</evidence>
<reference evidence="2 3" key="1">
    <citation type="journal article" date="2019" name="Sci. Rep.">
        <title>A high-quality genome of Eragrostis curvula grass provides insights into Poaceae evolution and supports new strategies to enhance forage quality.</title>
        <authorList>
            <person name="Carballo J."/>
            <person name="Santos B.A.C.M."/>
            <person name="Zappacosta D."/>
            <person name="Garbus I."/>
            <person name="Selva J.P."/>
            <person name="Gallo C.A."/>
            <person name="Diaz A."/>
            <person name="Albertini E."/>
            <person name="Caccamo M."/>
            <person name="Echenique V."/>
        </authorList>
    </citation>
    <scope>NUCLEOTIDE SEQUENCE [LARGE SCALE GENOMIC DNA]</scope>
    <source>
        <strain evidence="3">cv. Victoria</strain>
        <tissue evidence="2">Leaf</tissue>
    </source>
</reference>
<evidence type="ECO:0000313" key="2">
    <source>
        <dbReference type="EMBL" id="TVU24440.1"/>
    </source>
</evidence>
<sequence>MLPDLFRVRAGDYVQAGHLLDLFPYDEETGVRWMEMEERLELVTMYKLLFCSPQLIATFVRFKKSTRVAVCKPGASSWWSVHTAHPFPLFVDMAFHQGKLFVIDHSKDTLFVIDICVDRTTGDPWVSRVKQAIVGVPRPSTTILGRENVIVKMLYLVELHGALMMVLRKMHCKLMKVLGGPLSGTLVPTGANEFEVFKADFQRSQWTKVTTIGDDQVLFLRRRCSRSVSVSRSEMPGDCIVFFENDDEDLDWFDEESSDSCRVYDMKDGKVSIAPTAVSWKLMPTLIITVDPECAAACSKMQKVLCSIQERGEFVI</sequence>
<accession>A0A5J9UMN7</accession>
<dbReference type="PANTHER" id="PTHR33110">
    <property type="entry name" value="F-BOX/KELCH-REPEAT PROTEIN-RELATED"/>
    <property type="match status" value="1"/>
</dbReference>
<evidence type="ECO:0000313" key="3">
    <source>
        <dbReference type="Proteomes" id="UP000324897"/>
    </source>
</evidence>
<name>A0A5J9UMN7_9POAL</name>
<dbReference type="Proteomes" id="UP000324897">
    <property type="component" value="Chromosome 2"/>
</dbReference>
<dbReference type="InterPro" id="IPR011043">
    <property type="entry name" value="Gal_Oxase/kelch_b-propeller"/>
</dbReference>
<dbReference type="Gramene" id="TVU24440">
    <property type="protein sequence ID" value="TVU24440"/>
    <property type="gene ID" value="EJB05_26876"/>
</dbReference>
<dbReference type="PANTHER" id="PTHR33110:SF111">
    <property type="entry name" value="DUF295 DOMAIN-CONTAINING PROTEIN"/>
    <property type="match status" value="1"/>
</dbReference>
<dbReference type="Pfam" id="PF03478">
    <property type="entry name" value="Beta-prop_KIB1-4"/>
    <property type="match status" value="1"/>
</dbReference>
<protein>
    <recommendedName>
        <fullName evidence="1">KIB1-4 beta-propeller domain-containing protein</fullName>
    </recommendedName>
</protein>
<dbReference type="EMBL" id="RWGY01000013">
    <property type="protein sequence ID" value="TVU24440.1"/>
    <property type="molecule type" value="Genomic_DNA"/>
</dbReference>
<organism evidence="2 3">
    <name type="scientific">Eragrostis curvula</name>
    <name type="common">weeping love grass</name>
    <dbReference type="NCBI Taxonomy" id="38414"/>
    <lineage>
        <taxon>Eukaryota</taxon>
        <taxon>Viridiplantae</taxon>
        <taxon>Streptophyta</taxon>
        <taxon>Embryophyta</taxon>
        <taxon>Tracheophyta</taxon>
        <taxon>Spermatophyta</taxon>
        <taxon>Magnoliopsida</taxon>
        <taxon>Liliopsida</taxon>
        <taxon>Poales</taxon>
        <taxon>Poaceae</taxon>
        <taxon>PACMAD clade</taxon>
        <taxon>Chloridoideae</taxon>
        <taxon>Eragrostideae</taxon>
        <taxon>Eragrostidinae</taxon>
        <taxon>Eragrostis</taxon>
    </lineage>
</organism>
<gene>
    <name evidence="2" type="ORF">EJB05_26876</name>
</gene>
<dbReference type="SUPFAM" id="SSF50965">
    <property type="entry name" value="Galactose oxidase, central domain"/>
    <property type="match status" value="1"/>
</dbReference>
<dbReference type="InterPro" id="IPR005174">
    <property type="entry name" value="KIB1-4_b-propeller"/>
</dbReference>
<keyword evidence="3" id="KW-1185">Reference proteome</keyword>